<dbReference type="RefSeq" id="YP_009801735.1">
    <property type="nucleotide sequence ID" value="NC_047974.1"/>
</dbReference>
<name>A0A2U8UJ61_9CAUD</name>
<reference evidence="1 2" key="1">
    <citation type="submission" date="2018-03" db="EMBL/GenBank/DDBJ databases">
        <authorList>
            <person name="Garlena R.A."/>
            <person name="Russell D.A."/>
            <person name="Pope W.H."/>
            <person name="Jacobs-Sera D."/>
            <person name="Hatfull G.F."/>
        </authorList>
    </citation>
    <scope>NUCLEOTIDE SEQUENCE [LARGE SCALE GENOMIC DNA]</scope>
</reference>
<keyword evidence="2" id="KW-1185">Reference proteome</keyword>
<accession>A0A2U8UJ61</accession>
<dbReference type="InterPro" id="IPR015947">
    <property type="entry name" value="PUA-like_sf"/>
</dbReference>
<organism evidence="1 2">
    <name type="scientific">Gordonia phage Jace</name>
    <dbReference type="NCBI Taxonomy" id="2182360"/>
    <lineage>
        <taxon>Viruses</taxon>
        <taxon>Duplodnaviria</taxon>
        <taxon>Heunggongvirae</taxon>
        <taxon>Uroviricota</taxon>
        <taxon>Caudoviricetes</taxon>
        <taxon>Jacevirus</taxon>
        <taxon>Jacevirus jace</taxon>
    </lineage>
</organism>
<proteinExistence type="predicted"/>
<dbReference type="KEGG" id="vg:54992253"/>
<evidence type="ECO:0000313" key="1">
    <source>
        <dbReference type="EMBL" id="AWN03709.1"/>
    </source>
</evidence>
<dbReference type="Proteomes" id="UP000246975">
    <property type="component" value="Segment"/>
</dbReference>
<evidence type="ECO:0000313" key="2">
    <source>
        <dbReference type="Proteomes" id="UP000246975"/>
    </source>
</evidence>
<gene>
    <name evidence="1" type="primary">89</name>
    <name evidence="1" type="ORF">PBI_JACE_89</name>
</gene>
<protein>
    <submittedName>
        <fullName evidence="1">Helix-turn-helix DNA binding protein</fullName>
    </submittedName>
</protein>
<dbReference type="Gene3D" id="2.30.130.30">
    <property type="entry name" value="Hypothetical protein"/>
    <property type="match status" value="1"/>
</dbReference>
<dbReference type="EMBL" id="MH153804">
    <property type="protein sequence ID" value="AWN03709.1"/>
    <property type="molecule type" value="Genomic_DNA"/>
</dbReference>
<dbReference type="SUPFAM" id="SSF88697">
    <property type="entry name" value="PUA domain-like"/>
    <property type="match status" value="1"/>
</dbReference>
<sequence>MAGIKDVENRAWATNHRGELLIHAGKAYDASADLSALPDTPGDDLMAAAGVIVGTVQLLDCVQGHTSPWAEPDCWHWVLAEPCLYDTPIPHRGSLGLWVPKMPILR</sequence>
<dbReference type="GeneID" id="54992253"/>